<evidence type="ECO:0000256" key="2">
    <source>
        <dbReference type="ARBA" id="ARBA00022737"/>
    </source>
</evidence>
<dbReference type="InterPro" id="IPR016186">
    <property type="entry name" value="C-type_lectin-like/link_sf"/>
</dbReference>
<evidence type="ECO:0000256" key="6">
    <source>
        <dbReference type="SAM" id="MobiDB-lite"/>
    </source>
</evidence>
<evidence type="ECO:0000256" key="1">
    <source>
        <dbReference type="ARBA" id="ARBA00022729"/>
    </source>
</evidence>
<feature type="compositionally biased region" description="Polar residues" evidence="6">
    <location>
        <begin position="2944"/>
        <end position="2953"/>
    </location>
</feature>
<dbReference type="SUPFAM" id="SSF51126">
    <property type="entry name" value="Pectin lyase-like"/>
    <property type="match status" value="4"/>
</dbReference>
<dbReference type="PANTHER" id="PTHR47653:SF1">
    <property type="entry name" value="DELETED IN MALIGNANT BRAIN TUMORS 1 PROTEIN"/>
    <property type="match status" value="1"/>
</dbReference>
<feature type="compositionally biased region" description="Polar residues" evidence="6">
    <location>
        <begin position="2975"/>
        <end position="2984"/>
    </location>
</feature>
<keyword evidence="7" id="KW-0812">Transmembrane</keyword>
<feature type="region of interest" description="Disordered" evidence="6">
    <location>
        <begin position="3065"/>
        <end position="3127"/>
    </location>
</feature>
<keyword evidence="4" id="KW-0325">Glycoprotein</keyword>
<name>A0AAF3F479_9BILA</name>
<feature type="transmembrane region" description="Helical" evidence="7">
    <location>
        <begin position="2744"/>
        <end position="2767"/>
    </location>
</feature>
<feature type="compositionally biased region" description="Polar residues" evidence="6">
    <location>
        <begin position="3106"/>
        <end position="3116"/>
    </location>
</feature>
<reference evidence="11" key="1">
    <citation type="submission" date="2024-02" db="UniProtKB">
        <authorList>
            <consortium name="WormBaseParasite"/>
        </authorList>
    </citation>
    <scope>IDENTIFICATION</scope>
</reference>
<dbReference type="InterPro" id="IPR039448">
    <property type="entry name" value="Beta_helix"/>
</dbReference>
<dbReference type="Proteomes" id="UP000887575">
    <property type="component" value="Unassembled WGS sequence"/>
</dbReference>
<dbReference type="SMART" id="SM00710">
    <property type="entry name" value="PbH1"/>
    <property type="match status" value="21"/>
</dbReference>
<dbReference type="InterPro" id="IPR012334">
    <property type="entry name" value="Pectin_lyas_fold"/>
</dbReference>
<evidence type="ECO:0000313" key="11">
    <source>
        <dbReference type="WBParaSite" id="MBELARI_LOCUS21373"/>
    </source>
</evidence>
<evidence type="ECO:0000256" key="7">
    <source>
        <dbReference type="SAM" id="Phobius"/>
    </source>
</evidence>
<feature type="chain" id="PRO_5042106161" evidence="8">
    <location>
        <begin position="19"/>
        <end position="3127"/>
    </location>
</feature>
<keyword evidence="10" id="KW-1185">Reference proteome</keyword>
<keyword evidence="3 5" id="KW-1015">Disulfide bond</keyword>
<dbReference type="CDD" id="cd00037">
    <property type="entry name" value="CLECT"/>
    <property type="match status" value="1"/>
</dbReference>
<evidence type="ECO:0000256" key="4">
    <source>
        <dbReference type="ARBA" id="ARBA00023180"/>
    </source>
</evidence>
<feature type="compositionally biased region" description="Low complexity" evidence="6">
    <location>
        <begin position="2864"/>
        <end position="2884"/>
    </location>
</feature>
<dbReference type="InterPro" id="IPR001304">
    <property type="entry name" value="C-type_lectin-like"/>
</dbReference>
<keyword evidence="2" id="KW-0677">Repeat</keyword>
<dbReference type="Gene3D" id="3.10.250.10">
    <property type="entry name" value="SRCR-like domain"/>
    <property type="match status" value="3"/>
</dbReference>
<feature type="compositionally biased region" description="Low complexity" evidence="6">
    <location>
        <begin position="2954"/>
        <end position="2968"/>
    </location>
</feature>
<dbReference type="SMART" id="SM00034">
    <property type="entry name" value="CLECT"/>
    <property type="match status" value="1"/>
</dbReference>
<feature type="disulfide bond" evidence="5">
    <location>
        <begin position="1976"/>
        <end position="1986"/>
    </location>
</feature>
<dbReference type="GO" id="GO:0045217">
    <property type="term" value="P:cell-cell junction maintenance"/>
    <property type="evidence" value="ECO:0007669"/>
    <property type="project" value="TreeGrafter"/>
</dbReference>
<dbReference type="InterPro" id="IPR011050">
    <property type="entry name" value="Pectin_lyase_fold/virulence"/>
</dbReference>
<feature type="domain" description="SRCR" evidence="9">
    <location>
        <begin position="1024"/>
        <end position="1132"/>
    </location>
</feature>
<feature type="disulfide bond" evidence="5">
    <location>
        <begin position="189"/>
        <end position="199"/>
    </location>
</feature>
<dbReference type="GO" id="GO:0016020">
    <property type="term" value="C:membrane"/>
    <property type="evidence" value="ECO:0007669"/>
    <property type="project" value="InterPro"/>
</dbReference>
<keyword evidence="7" id="KW-0472">Membrane</keyword>
<dbReference type="InterPro" id="IPR016187">
    <property type="entry name" value="CTDL_fold"/>
</dbReference>
<feature type="signal peptide" evidence="8">
    <location>
        <begin position="1"/>
        <end position="18"/>
    </location>
</feature>
<dbReference type="SMART" id="SM00202">
    <property type="entry name" value="SR"/>
    <property type="match status" value="3"/>
</dbReference>
<dbReference type="PANTHER" id="PTHR47653">
    <property type="entry name" value="PROTEIN BARK BEETLE"/>
    <property type="match status" value="1"/>
</dbReference>
<proteinExistence type="predicted"/>
<feature type="domain" description="SRCR" evidence="9">
    <location>
        <begin position="119"/>
        <end position="226"/>
    </location>
</feature>
<organism evidence="10 11">
    <name type="scientific">Mesorhabditis belari</name>
    <dbReference type="NCBI Taxonomy" id="2138241"/>
    <lineage>
        <taxon>Eukaryota</taxon>
        <taxon>Metazoa</taxon>
        <taxon>Ecdysozoa</taxon>
        <taxon>Nematoda</taxon>
        <taxon>Chromadorea</taxon>
        <taxon>Rhabditida</taxon>
        <taxon>Rhabditina</taxon>
        <taxon>Rhabditomorpha</taxon>
        <taxon>Rhabditoidea</taxon>
        <taxon>Rhabditidae</taxon>
        <taxon>Mesorhabditinae</taxon>
        <taxon>Mesorhabditis</taxon>
    </lineage>
</organism>
<accession>A0AAF3F479</accession>
<protein>
    <submittedName>
        <fullName evidence="11">SRCR domain-containing protein</fullName>
    </submittedName>
</protein>
<dbReference type="InterPro" id="IPR001190">
    <property type="entry name" value="SRCR"/>
</dbReference>
<dbReference type="InterPro" id="IPR006626">
    <property type="entry name" value="PbH1"/>
</dbReference>
<feature type="compositionally biased region" description="Polar residues" evidence="6">
    <location>
        <begin position="2885"/>
        <end position="2903"/>
    </location>
</feature>
<comment type="caution">
    <text evidence="5">Lacks conserved residue(s) required for the propagation of feature annotation.</text>
</comment>
<dbReference type="Gene3D" id="2.160.20.10">
    <property type="entry name" value="Single-stranded right-handed beta-helix, Pectin lyase-like"/>
    <property type="match status" value="3"/>
</dbReference>
<feature type="region of interest" description="Disordered" evidence="6">
    <location>
        <begin position="2857"/>
        <end position="2905"/>
    </location>
</feature>
<dbReference type="Gene3D" id="3.10.100.10">
    <property type="entry name" value="Mannose-Binding Protein A, subunit A"/>
    <property type="match status" value="1"/>
</dbReference>
<dbReference type="SUPFAM" id="SSF56487">
    <property type="entry name" value="SRCR-like"/>
    <property type="match status" value="3"/>
</dbReference>
<dbReference type="SUPFAM" id="SSF56436">
    <property type="entry name" value="C-type lectin-like"/>
    <property type="match status" value="1"/>
</dbReference>
<feature type="region of interest" description="Disordered" evidence="6">
    <location>
        <begin position="2930"/>
        <end position="3038"/>
    </location>
</feature>
<feature type="domain" description="SRCR" evidence="9">
    <location>
        <begin position="1898"/>
        <end position="2011"/>
    </location>
</feature>
<evidence type="ECO:0000256" key="8">
    <source>
        <dbReference type="SAM" id="SignalP"/>
    </source>
</evidence>
<dbReference type="PROSITE" id="PS50287">
    <property type="entry name" value="SRCR_2"/>
    <property type="match status" value="3"/>
</dbReference>
<evidence type="ECO:0000313" key="10">
    <source>
        <dbReference type="Proteomes" id="UP000887575"/>
    </source>
</evidence>
<evidence type="ECO:0000259" key="9">
    <source>
        <dbReference type="PROSITE" id="PS50287"/>
    </source>
</evidence>
<evidence type="ECO:0000256" key="5">
    <source>
        <dbReference type="PROSITE-ProRule" id="PRU00196"/>
    </source>
</evidence>
<dbReference type="InterPro" id="IPR053243">
    <property type="entry name" value="SJ_maturation_regulator"/>
</dbReference>
<keyword evidence="7" id="KW-1133">Transmembrane helix</keyword>
<feature type="compositionally biased region" description="Basic and acidic residues" evidence="6">
    <location>
        <begin position="3013"/>
        <end position="3022"/>
    </location>
</feature>
<evidence type="ECO:0000256" key="3">
    <source>
        <dbReference type="ARBA" id="ARBA00023157"/>
    </source>
</evidence>
<sequence>MKLLLLLALFVLFRISNPQGQPADRGAKIALGAVKNVLGGSYAQNVTLYFRNSPYRIEKDLIVEKGVTLTIETGTQLLFDTGAGLIVHGTIRAIGNEFAHIQMLPYNQNFDDEFVVPRFRLIDGPTVKQGRLQVQFRDRWRSVCTQLTNWTSVDFTVACKSMGYGDGGFWKWFRRNNDTFPAVVPRPDCPPMSTDLFDCPGLADENRIAMSENLCQGEDDIGIVCWGPPTFSGWSRHWKGLQIYNSPFGYVNADPDGVAVQRESASRLEFIDILFAGYDGRSKNATPALYIEGVPPLINGLRIERSARDGVYFYQPSGPILIANSTFSFNRGHGIAIDNTTDGRAFINYTRIEGNLGDGIWYRQEGQGSIDVDLIDRIERRNKRQMQITDSLYQIEAPQVEICENHSAPSEHYFPYLLRALLKNGSYIDPLLPSPCWIGISLPPQLPYTYSLQFLNIRNRNMPDSETYLRVCESHLPNTGNCALELSKIPILNARLPQSISIRSSGRPIILSLHHKFSSDLPGYVLSDVDVIFRVHASVMDKAYYGLNVTHSIIHQNLGNGIEAWDVRDRTALTNVTITENQGLAGFLVRDGAADIWINETRIDRNWGDGLNVSYAGGSITVNGTSIRGNRWRGAAFHFNESSPFIAMHQEIVFKGRPANNMFYMPTIVSENLWGGILVGNFCFTESRRIEPKVLISWVEMQRNLYHPALEIFSCQFNGASRTIIDITGNRIERNGGMGLRILPHVNMHTIIASNLFMFNNDTALLIKNSAHPQLSNLYANANISKNAFKFNQGQYIVNIGLNEDAPNQRMMFNQQNEIRENRVFNPFPHLPPRSTPYAAVVVSSSNVVLHRNCFKNPAAEFEIGTELSEHAKVINATENNWGTPSAPQFLRKIFDQFYRYSLASIEIDPYSSVCNQRSPHMTRLQEHIRHFQTSAKPFKIGGTVYENHDLPLGRYTVTDDLHITPGARLGIASGSSFEFAPGVGVLVEGEMLVAEDYNSATFGSNQRVVFTAAPFELQMNDKVRLIDEDGSDQTTEGRLEVFVDGEWGTVCNRSWTAHHALTVCNQLGLVMDPEYFENWRIFPSAGDLPMLMDNIRCEENEVDITRCRFDGQRHNVGAGCRKSEVVGIRCVPPRWAGVRYSLLANPYTVTGQPTMSNWLIEKAGLFDFRTPQFAAALQIDWNYHTFNNLEISNNFWNGIDVVYNDLMKKPTIRNAVIRNNRRHGIRLRSNGITIENVTITGSGFAGIHYNSKVSMGLQRDIVSWLDPNEQPDQEANNIFAIPSSQIDRLEVMASSQEQRKFLVAVPTNDCPLVTYEECAHEIMLTASGFEYGLSARLAIQIVNPASNASDEDALITDPITNKVYSVRKNQIEFPITSRGNQMRLRYTRSHGMPKMVLLVLFLDSQEYLDRFVHVHDSRIDNNQYAISSTHYNNLTLSDGTFTNRWSYEKIWFQKVNFTRNKEAVLWINSPQHEVKPGTPMANIIYHIDNCSLHHNTGPLVETHWDLFASANVFHWNFWSNTFANNTNGGVSVRLPDPYDVTARQQGHTFLMTENRFETNEGLRILVDGFHCWANISSNNFTDNMARYDSGIYELAGMEKDLIMERNRFLGNWGHWMVKMNMHSQSTRNGSRHVPAIIQYNYFQGNKFVQSNQDYVDMWPRSYAIGVFGTQRADVHFNRLSNRLMDFELVTGCTPIRVLDSMNVTHNWFGSGNDAEVAQRIFDLDDWNIYTLADYSPFYTSEELFINFWWNPKLGQLAYPVLPEPSGYDLKGRMFKDKTLKLEIETWPTMPFYNRPIRPYRITRDLTIMPGATLTIERGVEVHIWPNVRILVLGNLVADATYWEPVRFKPINVTEYEETRGRERGRYKRSIDRARPDPVYASFPQLYRYDPYYQKFSVHLNTEDSKTNRAGWLEIYNATSGEIVPLCDRQFTIRNAQVACRELGYPTQNAYQWVTARWEYNPKVHILKTYTEPRECRGDEPRLEKCPLRFSGNTSQWQCMDNEHFNYIYCAPETRVNKNYIGSWGGIVFANDEVDQTGKPAEVEKSVLKHVEIVGGGHAHNDSYQGGALLIFHRSPIIEAVNVTNSSMNGIEIVNPSTKVILVNVNVTDNNGKGISIVTANLQGHGGEPPQVEMSLPYFARGFVDMCASTKKIVLHGRILLYYKYDARPVDCVKVFSGEGKTITFRLLQVNLYASPTDLGRSDALRVFSSEAMEPSTLLAKYGKTIDGIEQPDLSPFNRALSVNGPLALHFRGTAADPSFGFIAEIAITPTPPDFNLIDEVVIASSRLDNNDRGALRYENTGEISPHLVIEDCSMFRNGLHLYGNISTTLHSAMFSLHNTQLLLFRGNSLGHNRGGLLIDSKSESAVARLMAIVKNNLFVANSNSTTIELLGNGYQKVTMLNNVISHNYAYYFDTVLAHDVIVNMTRNTIFNNTGLHTIDIRSSINRVSSENHAFLRNNIEHNFALGHGHQYLQRYGFQPGWTDEFDLYKRPKRQISYPIFKQDGVSFDWWTHVYGETDRYRSTIYGGSSRQHYENNVFNNPENELDLTTSNRSAYDVSSVDARRNYWGWPSTDSVAAGRIRDESDLPYLIRVDYSPVLESNTSLIEGDCPAGWFQVGDQEFKSCYLYVGAASTYERAQQYCEELGSFLIYLYDDDYRQKDLARRVEEIELDALTEAERQRTMLGARSEIKIWVGSAAFAWPQCGYLSARTTHTHYENCQALRPFLCERGTLAYQEPILWRREVWIVLIVLAVILCIIILLACCWCLKSRRRSEEAIARKNIMRASMNLQKKKKMREFESAYGSNLPSHESAIGSISATPLHAYGTSNYYSKRSHGSLDSPGSTNTYETTTAYFSGRTGETRTTETTTGRTTNDRTTTTDRTGTSRPTDYTRSESYYGSTQESAHIAPRRSMVNLTPNPYSEINTQVSTFQPNGGKVRMRPQSVHDTSCSSVHSSAATTPSSCSTCPTTDRDSTVTDGSWSEMSDGTVHKPLVPNRHHPGSNIHPSFSRAGTQRKDDVERKKYPAPRGSARFAQSPQISRSNPAIYSALPTIPSSIPPIESTVLPTTRHAPAPPRPIVPPRTTAPMVPPTRSLVDLYQPTRPPPQHQSSFPSTSPHSTRKPIVETTM</sequence>
<dbReference type="WBParaSite" id="MBELARI_LOCUS21373">
    <property type="protein sequence ID" value="MBELARI_LOCUS21373"/>
    <property type="gene ID" value="MBELARI_LOCUS21373"/>
</dbReference>
<dbReference type="InterPro" id="IPR036772">
    <property type="entry name" value="SRCR-like_dom_sf"/>
</dbReference>
<dbReference type="Pfam" id="PF13229">
    <property type="entry name" value="Beta_helix"/>
    <property type="match status" value="1"/>
</dbReference>
<feature type="disulfide bond" evidence="5">
    <location>
        <begin position="1098"/>
        <end position="1108"/>
    </location>
</feature>
<dbReference type="Pfam" id="PF00530">
    <property type="entry name" value="SRCR"/>
    <property type="match status" value="3"/>
</dbReference>
<keyword evidence="1 8" id="KW-0732">Signal</keyword>